<evidence type="ECO:0000256" key="1">
    <source>
        <dbReference type="ARBA" id="ARBA00022723"/>
    </source>
</evidence>
<dbReference type="InterPro" id="IPR052977">
    <property type="entry name" value="Polyferredoxin-like_ET"/>
</dbReference>
<comment type="caution">
    <text evidence="5">The sequence shown here is derived from an EMBL/GenBank/DDBJ whole genome shotgun (WGS) entry which is preliminary data.</text>
</comment>
<organism evidence="5 6">
    <name type="scientific">Agathobacter rectalis</name>
    <dbReference type="NCBI Taxonomy" id="39491"/>
    <lineage>
        <taxon>Bacteria</taxon>
        <taxon>Bacillati</taxon>
        <taxon>Bacillota</taxon>
        <taxon>Clostridia</taxon>
        <taxon>Lachnospirales</taxon>
        <taxon>Lachnospiraceae</taxon>
        <taxon>Agathobacter</taxon>
    </lineage>
</organism>
<evidence type="ECO:0000256" key="3">
    <source>
        <dbReference type="ARBA" id="ARBA00023014"/>
    </source>
</evidence>
<dbReference type="Gene3D" id="3.30.70.20">
    <property type="match status" value="1"/>
</dbReference>
<evidence type="ECO:0000313" key="5">
    <source>
        <dbReference type="EMBL" id="RGI66248.1"/>
    </source>
</evidence>
<accession>A0A3E4E6P9</accession>
<dbReference type="EMBL" id="QSOB01000020">
    <property type="protein sequence ID" value="RGI66248.1"/>
    <property type="molecule type" value="Genomic_DNA"/>
</dbReference>
<evidence type="ECO:0000313" key="6">
    <source>
        <dbReference type="Proteomes" id="UP000260642"/>
    </source>
</evidence>
<dbReference type="SUPFAM" id="SSF54862">
    <property type="entry name" value="4Fe-4S ferredoxins"/>
    <property type="match status" value="1"/>
</dbReference>
<keyword evidence="3" id="KW-0411">Iron-sulfur</keyword>
<dbReference type="PROSITE" id="PS00198">
    <property type="entry name" value="4FE4S_FER_1"/>
    <property type="match status" value="1"/>
</dbReference>
<reference evidence="5 6" key="1">
    <citation type="submission" date="2018-08" db="EMBL/GenBank/DDBJ databases">
        <title>A genome reference for cultivated species of the human gut microbiota.</title>
        <authorList>
            <person name="Zou Y."/>
            <person name="Xue W."/>
            <person name="Luo G."/>
        </authorList>
    </citation>
    <scope>NUCLEOTIDE SEQUENCE [LARGE SCALE GENOMIC DNA]</scope>
    <source>
        <strain evidence="5 6">TM10-3</strain>
    </source>
</reference>
<sequence length="396" mass="45301">MIEIKDKKDCAGCTACTEICPKKCIQMKPDEEGFLYPVVDKNRCVECNACNMVCPIQNPITEEEKPQKAYLVQHCDEKVRLDSSAGGAFTAIATVVLQRGGVVFGAAYDENFHVQHTYVEAVNELKRFRNSKYVQSDLGDSFCLVKDFLQKDRWVCFSGTPCQIEGLSKFLRKPYEKLILVDVVCHGIPSPLIWSKYLECQKQTFPKPDNIRFRDKFYGYKYSTMSIIQDGKNVYHAGSQLDPMLRAFFSDTCDRPSCYECPFKKRYRVSDFTIWDCFSVYDFDKKLDDDKGTTRVLCHSQKAASLMQEVVEYARCEEVSADKLVAGVKEMFESVPMNSKRTVFLADAAKMSGKELFEKYYPVTNKVKVKTAIRKALLMTGIYGTMKKCLNRVRGR</sequence>
<keyword evidence="2" id="KW-0408">Iron</keyword>
<gene>
    <name evidence="5" type="ORF">DXD95_12205</name>
</gene>
<dbReference type="InterPro" id="IPR017896">
    <property type="entry name" value="4Fe4S_Fe-S-bd"/>
</dbReference>
<dbReference type="AlphaFoldDB" id="A0A3E4E6P9"/>
<dbReference type="Pfam" id="PF04432">
    <property type="entry name" value="FrhB_FdhB_C"/>
    <property type="match status" value="1"/>
</dbReference>
<keyword evidence="1" id="KW-0479">Metal-binding</keyword>
<dbReference type="Pfam" id="PF12838">
    <property type="entry name" value="Fer4_7"/>
    <property type="match status" value="1"/>
</dbReference>
<feature type="domain" description="4Fe-4S ferredoxin-type" evidence="4">
    <location>
        <begin position="1"/>
        <end position="30"/>
    </location>
</feature>
<evidence type="ECO:0000256" key="2">
    <source>
        <dbReference type="ARBA" id="ARBA00023004"/>
    </source>
</evidence>
<dbReference type="PROSITE" id="PS51379">
    <property type="entry name" value="4FE4S_FER_2"/>
    <property type="match status" value="2"/>
</dbReference>
<dbReference type="GO" id="GO:0046872">
    <property type="term" value="F:metal ion binding"/>
    <property type="evidence" value="ECO:0007669"/>
    <property type="project" value="UniProtKB-KW"/>
</dbReference>
<dbReference type="PANTHER" id="PTHR43193:SF2">
    <property type="entry name" value="POLYFERREDOXIN PROTEIN FWDF"/>
    <property type="match status" value="1"/>
</dbReference>
<evidence type="ECO:0000259" key="4">
    <source>
        <dbReference type="PROSITE" id="PS51379"/>
    </source>
</evidence>
<protein>
    <submittedName>
        <fullName evidence="5">4Fe-4S dicluster domain-containing protein</fullName>
    </submittedName>
</protein>
<name>A0A3E4E6P9_9FIRM</name>
<dbReference type="InterPro" id="IPR007525">
    <property type="entry name" value="FrhB_FdhB_C"/>
</dbReference>
<dbReference type="PANTHER" id="PTHR43193">
    <property type="match status" value="1"/>
</dbReference>
<dbReference type="InterPro" id="IPR017900">
    <property type="entry name" value="4Fe4S_Fe_S_CS"/>
</dbReference>
<dbReference type="GO" id="GO:0051536">
    <property type="term" value="F:iron-sulfur cluster binding"/>
    <property type="evidence" value="ECO:0007669"/>
    <property type="project" value="UniProtKB-KW"/>
</dbReference>
<dbReference type="Proteomes" id="UP000260642">
    <property type="component" value="Unassembled WGS sequence"/>
</dbReference>
<dbReference type="RefSeq" id="WP_117482911.1">
    <property type="nucleotide sequence ID" value="NZ_JBBNNI010000004.1"/>
</dbReference>
<proteinExistence type="predicted"/>
<feature type="domain" description="4Fe-4S ferredoxin-type" evidence="4">
    <location>
        <begin position="35"/>
        <end position="65"/>
    </location>
</feature>